<feature type="active site" description="Proton donor/acceptor" evidence="8">
    <location>
        <position position="308"/>
    </location>
</feature>
<keyword evidence="14" id="KW-1185">Reference proteome</keyword>
<dbReference type="SUPFAM" id="SSF56300">
    <property type="entry name" value="Metallo-dependent phosphatases"/>
    <property type="match status" value="1"/>
</dbReference>
<dbReference type="InterPro" id="IPR051134">
    <property type="entry name" value="PPP_phosphatase"/>
</dbReference>
<dbReference type="SMART" id="SM00156">
    <property type="entry name" value="PP2Ac"/>
    <property type="match status" value="1"/>
</dbReference>
<dbReference type="InterPro" id="IPR013235">
    <property type="entry name" value="PPP_dom"/>
</dbReference>
<dbReference type="AlphaFoldDB" id="A0A9W8HEY1"/>
<gene>
    <name evidence="13" type="primary">PPT1</name>
    <name evidence="13" type="ORF">GGI15_003472</name>
</gene>
<evidence type="ECO:0000256" key="9">
    <source>
        <dbReference type="PROSITE-ProRule" id="PRU00339"/>
    </source>
</evidence>
<comment type="similarity">
    <text evidence="2">Belongs to the PPP phosphatase family. PP-5 (PP-T) subfamily.</text>
</comment>
<dbReference type="Gene3D" id="3.60.21.10">
    <property type="match status" value="1"/>
</dbReference>
<sequence length="515" mass="58128">MTAAVAAGDAATSKANALKLEANALYSSHKYHEAIEKYTLAIEADPTVPAFYTNRAQCHIHTEGYGAAKQDADSALAIDPTFIKGYFRRAVALLAMGQLKEARADFREVTRRAPGDAVARKKYVECDKLYRRIQFEQAIDSEVDRKRVADTVDLKNYPVPEDYSGPRMAMRKVARENEKGEEVEDEEEYVDQKFVDGITEWFREQKTLPIRYVYVILLQVDRMLRQLPSLVDVAVPADGVLTVCGDVHGQYYDVLNIFKLNGAPTATHHYLFNGDFVDRGSFSLEVMLLFFAYKLLHPQGFYLNRGNHESVGMNQLYGFEGEVRHKYPAQGKRLFDLFQEAFEALPVAHLIQDKIFVVHGGLYSRETAKNAGQADGDGVVRLDELRGMSRFHQPQHSGLLRESLWSDPQTQEGRAPSPRGTAIQFGPDVTREFCEANGLKMVIRSHQEMEEGYEIVHDGRCVTVFSAPNYCDQSTNKGAYIRITPDLDCSYHKFTAVPHPPVRAMAYANINRFMG</sequence>
<comment type="caution">
    <text evidence="13">The sequence shown here is derived from an EMBL/GenBank/DDBJ whole genome shotgun (WGS) entry which is preliminary data.</text>
</comment>
<dbReference type="Pfam" id="PF00149">
    <property type="entry name" value="Metallophos"/>
    <property type="match status" value="1"/>
</dbReference>
<dbReference type="SMART" id="SM00028">
    <property type="entry name" value="TPR"/>
    <property type="match status" value="3"/>
</dbReference>
<keyword evidence="7" id="KW-0464">Manganese</keyword>
<evidence type="ECO:0000256" key="2">
    <source>
        <dbReference type="ARBA" id="ARBA00008786"/>
    </source>
</evidence>
<dbReference type="PROSITE" id="PS00125">
    <property type="entry name" value="SER_THR_PHOSPHATASE"/>
    <property type="match status" value="1"/>
</dbReference>
<dbReference type="InterPro" id="IPR019734">
    <property type="entry name" value="TPR_rpt"/>
</dbReference>
<keyword evidence="5 10" id="KW-0378">Hydrolase</keyword>
<keyword evidence="6 9" id="KW-0802">TPR repeat</keyword>
<dbReference type="PIRSF" id="PIRSF033096">
    <property type="entry name" value="PPPtase_5"/>
    <property type="match status" value="1"/>
</dbReference>
<dbReference type="InterPro" id="IPR041753">
    <property type="entry name" value="PP5_C"/>
</dbReference>
<evidence type="ECO:0000313" key="14">
    <source>
        <dbReference type="Proteomes" id="UP001140172"/>
    </source>
</evidence>
<evidence type="ECO:0000313" key="13">
    <source>
        <dbReference type="EMBL" id="KAJ2780622.1"/>
    </source>
</evidence>
<dbReference type="Pfam" id="PF13181">
    <property type="entry name" value="TPR_8"/>
    <property type="match status" value="1"/>
</dbReference>
<dbReference type="EC" id="3.1.3.16" evidence="10"/>
<organism evidence="13 14">
    <name type="scientific">Coemansia interrupta</name>
    <dbReference type="NCBI Taxonomy" id="1126814"/>
    <lineage>
        <taxon>Eukaryota</taxon>
        <taxon>Fungi</taxon>
        <taxon>Fungi incertae sedis</taxon>
        <taxon>Zoopagomycota</taxon>
        <taxon>Kickxellomycotina</taxon>
        <taxon>Kickxellomycetes</taxon>
        <taxon>Kickxellales</taxon>
        <taxon>Kickxellaceae</taxon>
        <taxon>Coemansia</taxon>
    </lineage>
</organism>
<dbReference type="Gene3D" id="1.25.40.10">
    <property type="entry name" value="Tetratricopeptide repeat domain"/>
    <property type="match status" value="1"/>
</dbReference>
<dbReference type="PROSITE" id="PS50005">
    <property type="entry name" value="TPR"/>
    <property type="match status" value="1"/>
</dbReference>
<dbReference type="PANTHER" id="PTHR45668:SF5">
    <property type="entry name" value="SERINE_THREONINE-PROTEIN PHOSPHATASE 5"/>
    <property type="match status" value="1"/>
</dbReference>
<evidence type="ECO:0000256" key="5">
    <source>
        <dbReference type="ARBA" id="ARBA00022801"/>
    </source>
</evidence>
<protein>
    <recommendedName>
        <fullName evidence="10">Serine/threonine-protein phosphatase</fullName>
        <ecNumber evidence="10">3.1.3.16</ecNumber>
    </recommendedName>
</protein>
<dbReference type="OrthoDB" id="445564at2759"/>
<dbReference type="GO" id="GO:0046872">
    <property type="term" value="F:metal ion binding"/>
    <property type="evidence" value="ECO:0007669"/>
    <property type="project" value="UniProtKB-KW"/>
</dbReference>
<dbReference type="InterPro" id="IPR011990">
    <property type="entry name" value="TPR-like_helical_dom_sf"/>
</dbReference>
<feature type="region of interest" description="Disordered" evidence="11">
    <location>
        <begin position="403"/>
        <end position="422"/>
    </location>
</feature>
<dbReference type="PRINTS" id="PR00114">
    <property type="entry name" value="STPHPHTASE"/>
</dbReference>
<keyword evidence="4" id="KW-0677">Repeat</keyword>
<dbReference type="InterPro" id="IPR004843">
    <property type="entry name" value="Calcineurin-like_PHP"/>
</dbReference>
<evidence type="ECO:0000256" key="11">
    <source>
        <dbReference type="SAM" id="MobiDB-lite"/>
    </source>
</evidence>
<name>A0A9W8HEY1_9FUNG</name>
<dbReference type="EMBL" id="JANBUM010000242">
    <property type="protein sequence ID" value="KAJ2780622.1"/>
    <property type="molecule type" value="Genomic_DNA"/>
</dbReference>
<dbReference type="Pfam" id="PF08321">
    <property type="entry name" value="PPP5"/>
    <property type="match status" value="1"/>
</dbReference>
<feature type="repeat" description="TPR" evidence="9">
    <location>
        <begin position="15"/>
        <end position="48"/>
    </location>
</feature>
<evidence type="ECO:0000256" key="8">
    <source>
        <dbReference type="PIRSR" id="PIRSR033096-1"/>
    </source>
</evidence>
<proteinExistence type="inferred from homology"/>
<dbReference type="Pfam" id="PF13432">
    <property type="entry name" value="TPR_16"/>
    <property type="match status" value="1"/>
</dbReference>
<keyword evidence="3" id="KW-0479">Metal-binding</keyword>
<dbReference type="SUPFAM" id="SSF48452">
    <property type="entry name" value="TPR-like"/>
    <property type="match status" value="1"/>
</dbReference>
<comment type="catalytic activity">
    <reaction evidence="10">
        <text>O-phospho-L-threonyl-[protein] + H2O = L-threonyl-[protein] + phosphate</text>
        <dbReference type="Rhea" id="RHEA:47004"/>
        <dbReference type="Rhea" id="RHEA-COMP:11060"/>
        <dbReference type="Rhea" id="RHEA-COMP:11605"/>
        <dbReference type="ChEBI" id="CHEBI:15377"/>
        <dbReference type="ChEBI" id="CHEBI:30013"/>
        <dbReference type="ChEBI" id="CHEBI:43474"/>
        <dbReference type="ChEBI" id="CHEBI:61977"/>
        <dbReference type="EC" id="3.1.3.16"/>
    </reaction>
</comment>
<dbReference type="PANTHER" id="PTHR45668">
    <property type="entry name" value="SERINE/THREONINE-PROTEIN PHOSPHATASE 5-RELATED"/>
    <property type="match status" value="1"/>
</dbReference>
<dbReference type="InterPro" id="IPR006186">
    <property type="entry name" value="Ser/Thr-sp_prot-phosphatase"/>
</dbReference>
<dbReference type="Proteomes" id="UP001140172">
    <property type="component" value="Unassembled WGS sequence"/>
</dbReference>
<evidence type="ECO:0000256" key="10">
    <source>
        <dbReference type="RuleBase" id="RU004273"/>
    </source>
</evidence>
<dbReference type="InterPro" id="IPR029052">
    <property type="entry name" value="Metallo-depent_PP-like"/>
</dbReference>
<evidence type="ECO:0000256" key="1">
    <source>
        <dbReference type="ARBA" id="ARBA00001936"/>
    </source>
</evidence>
<evidence type="ECO:0000256" key="3">
    <source>
        <dbReference type="ARBA" id="ARBA00022723"/>
    </source>
</evidence>
<dbReference type="CDD" id="cd07417">
    <property type="entry name" value="MPP_PP5_C"/>
    <property type="match status" value="1"/>
</dbReference>
<evidence type="ECO:0000256" key="7">
    <source>
        <dbReference type="ARBA" id="ARBA00023211"/>
    </source>
</evidence>
<feature type="domain" description="Serine/threonine specific protein phosphatases" evidence="12">
    <location>
        <begin position="304"/>
        <end position="309"/>
    </location>
</feature>
<reference evidence="13" key="1">
    <citation type="submission" date="2022-07" db="EMBL/GenBank/DDBJ databases">
        <title>Phylogenomic reconstructions and comparative analyses of Kickxellomycotina fungi.</title>
        <authorList>
            <person name="Reynolds N.K."/>
            <person name="Stajich J.E."/>
            <person name="Barry K."/>
            <person name="Grigoriev I.V."/>
            <person name="Crous P."/>
            <person name="Smith M.E."/>
        </authorList>
    </citation>
    <scope>NUCLEOTIDE SEQUENCE</scope>
    <source>
        <strain evidence="13">BCRC 34489</strain>
    </source>
</reference>
<comment type="cofactor">
    <cofactor evidence="1">
        <name>Mn(2+)</name>
        <dbReference type="ChEBI" id="CHEBI:29035"/>
    </cofactor>
</comment>
<accession>A0A9W8HEY1</accession>
<evidence type="ECO:0000256" key="4">
    <source>
        <dbReference type="ARBA" id="ARBA00022737"/>
    </source>
</evidence>
<evidence type="ECO:0000259" key="12">
    <source>
        <dbReference type="PROSITE" id="PS00125"/>
    </source>
</evidence>
<dbReference type="GO" id="GO:0004722">
    <property type="term" value="F:protein serine/threonine phosphatase activity"/>
    <property type="evidence" value="ECO:0007669"/>
    <property type="project" value="UniProtKB-EC"/>
</dbReference>
<evidence type="ECO:0000256" key="6">
    <source>
        <dbReference type="ARBA" id="ARBA00022803"/>
    </source>
</evidence>